<accession>A0ABV0NBP6</accession>
<name>A0ABV0NBP6_9TELE</name>
<proteinExistence type="predicted"/>
<evidence type="ECO:0000313" key="2">
    <source>
        <dbReference type="Proteomes" id="UP001476798"/>
    </source>
</evidence>
<sequence>MYTAYLRGTEGLLVNLEHQETVGLDLQGSRDYQVKEVSVGKENRECLGHQDQLDQKETLDPEEKGFQDQKGIRGFQVSLGPKVREVWEHQDQRVTRELRVYQDFLVYQERTEAQDKRVHGVRLETWENLGLVFLDPRVRQVQLDLLALQGYPEEVYQDKRYQSHL</sequence>
<gene>
    <name evidence="1" type="ORF">GOODEAATRI_018287</name>
</gene>
<dbReference type="EMBL" id="JAHRIO010031530">
    <property type="protein sequence ID" value="MEQ2168783.1"/>
    <property type="molecule type" value="Genomic_DNA"/>
</dbReference>
<reference evidence="1 2" key="1">
    <citation type="submission" date="2021-06" db="EMBL/GenBank/DDBJ databases">
        <authorList>
            <person name="Palmer J.M."/>
        </authorList>
    </citation>
    <scope>NUCLEOTIDE SEQUENCE [LARGE SCALE GENOMIC DNA]</scope>
    <source>
        <strain evidence="1 2">GA_2019</strain>
        <tissue evidence="1">Muscle</tissue>
    </source>
</reference>
<evidence type="ECO:0000313" key="1">
    <source>
        <dbReference type="EMBL" id="MEQ2168783.1"/>
    </source>
</evidence>
<protein>
    <recommendedName>
        <fullName evidence="3">MHC class I antigen</fullName>
    </recommendedName>
</protein>
<comment type="caution">
    <text evidence="1">The sequence shown here is derived from an EMBL/GenBank/DDBJ whole genome shotgun (WGS) entry which is preliminary data.</text>
</comment>
<organism evidence="1 2">
    <name type="scientific">Goodea atripinnis</name>
    <dbReference type="NCBI Taxonomy" id="208336"/>
    <lineage>
        <taxon>Eukaryota</taxon>
        <taxon>Metazoa</taxon>
        <taxon>Chordata</taxon>
        <taxon>Craniata</taxon>
        <taxon>Vertebrata</taxon>
        <taxon>Euteleostomi</taxon>
        <taxon>Actinopterygii</taxon>
        <taxon>Neopterygii</taxon>
        <taxon>Teleostei</taxon>
        <taxon>Neoteleostei</taxon>
        <taxon>Acanthomorphata</taxon>
        <taxon>Ovalentaria</taxon>
        <taxon>Atherinomorphae</taxon>
        <taxon>Cyprinodontiformes</taxon>
        <taxon>Goodeidae</taxon>
        <taxon>Goodea</taxon>
    </lineage>
</organism>
<keyword evidence="2" id="KW-1185">Reference proteome</keyword>
<evidence type="ECO:0008006" key="3">
    <source>
        <dbReference type="Google" id="ProtNLM"/>
    </source>
</evidence>
<dbReference type="Proteomes" id="UP001476798">
    <property type="component" value="Unassembled WGS sequence"/>
</dbReference>